<proteinExistence type="predicted"/>
<comment type="caution">
    <text evidence="2">The sequence shown here is derived from an EMBL/GenBank/DDBJ whole genome shotgun (WGS) entry which is preliminary data.</text>
</comment>
<dbReference type="AlphaFoldDB" id="A0A367V3E7"/>
<dbReference type="PANTHER" id="PTHR43081">
    <property type="entry name" value="ADENYLATE CYCLASE, TERMINAL-DIFFERENTIATION SPECIFIC-RELATED"/>
    <property type="match status" value="1"/>
</dbReference>
<accession>A0A367V3E7</accession>
<dbReference type="InterPro" id="IPR001054">
    <property type="entry name" value="A/G_cyclase"/>
</dbReference>
<dbReference type="SUPFAM" id="SSF55073">
    <property type="entry name" value="Nucleotide cyclase"/>
    <property type="match status" value="1"/>
</dbReference>
<feature type="domain" description="Guanylate cyclase" evidence="1">
    <location>
        <begin position="208"/>
        <end position="342"/>
    </location>
</feature>
<dbReference type="GO" id="GO:0004016">
    <property type="term" value="F:adenylate cyclase activity"/>
    <property type="evidence" value="ECO:0007669"/>
    <property type="project" value="UniProtKB-ARBA"/>
</dbReference>
<dbReference type="SMART" id="SM00044">
    <property type="entry name" value="CYCc"/>
    <property type="match status" value="1"/>
</dbReference>
<dbReference type="Pfam" id="PF00211">
    <property type="entry name" value="Guanylate_cyc"/>
    <property type="match status" value="1"/>
</dbReference>
<reference evidence="2 3" key="1">
    <citation type="submission" date="2014-07" db="EMBL/GenBank/DDBJ databases">
        <title>Draft genome sequence of Thalassospira profundimaris R8-17.</title>
        <authorList>
            <person name="Lai Q."/>
            <person name="Shao Z."/>
        </authorList>
    </citation>
    <scope>NUCLEOTIDE SEQUENCE [LARGE SCALE GENOMIC DNA]</scope>
    <source>
        <strain evidence="2 3">R8-17</strain>
    </source>
</reference>
<name>A0A367V3E7_9PROT</name>
<sequence>MWNNAPVIDWIAKEGRFLEDPNAFFDGLMKQVNTNGFHIARMRCSMQALHPQVAVWSFTWDREHGAHLWEASHGIHESGSYIGSPVEDVNLHGGPVRIHLAKVNPADYHPLVGELIEMGLTDYYCTRVRFSGGRWCVLTIATDQPDGFDDGEINCFDGLLDHIGVVLELHVTKRIEHSLLDTYLGERTGARVMHGHIRRGDGETILAALWFSDVRDFTVLTETLSVEQLLDSLNVYFETVERAVRPHGGEILRFVGDAMLIVFAQEHDQSAETVCENALRAAEATLNDLGKVNEDRSKAGLPSLRFGVGLHYGEVVYGNVGGTHRLDFTVMGVAVNRTARLESLTKQIGTPLLMSDVLSSHITAPTVCCGDFAVKGVAAPLTVHALESALPFSTASEDKI</sequence>
<dbReference type="CDD" id="cd07302">
    <property type="entry name" value="CHD"/>
    <property type="match status" value="1"/>
</dbReference>
<dbReference type="InterPro" id="IPR050697">
    <property type="entry name" value="Adenylyl/Guanylyl_Cyclase_3/4"/>
</dbReference>
<dbReference type="RefSeq" id="WP_062954518.1">
    <property type="nucleotide sequence ID" value="NZ_JPWB01000010.1"/>
</dbReference>
<dbReference type="PANTHER" id="PTHR43081:SF11">
    <property type="entry name" value="BLR2264 PROTEIN"/>
    <property type="match status" value="1"/>
</dbReference>
<dbReference type="InterPro" id="IPR029787">
    <property type="entry name" value="Nucleotide_cyclase"/>
</dbReference>
<dbReference type="EMBL" id="JPWB01000010">
    <property type="protein sequence ID" value="RCK19559.1"/>
    <property type="molecule type" value="Genomic_DNA"/>
</dbReference>
<dbReference type="Gene3D" id="3.30.70.1230">
    <property type="entry name" value="Nucleotide cyclase"/>
    <property type="match status" value="1"/>
</dbReference>
<organism evidence="2 3">
    <name type="scientific">Thalassospira profundimaris</name>
    <dbReference type="NCBI Taxonomy" id="502049"/>
    <lineage>
        <taxon>Bacteria</taxon>
        <taxon>Pseudomonadati</taxon>
        <taxon>Pseudomonadota</taxon>
        <taxon>Alphaproteobacteria</taxon>
        <taxon>Rhodospirillales</taxon>
        <taxon>Thalassospiraceae</taxon>
        <taxon>Thalassospira</taxon>
    </lineage>
</organism>
<evidence type="ECO:0000313" key="2">
    <source>
        <dbReference type="EMBL" id="RCK19559.1"/>
    </source>
</evidence>
<evidence type="ECO:0000313" key="3">
    <source>
        <dbReference type="Proteomes" id="UP000253061"/>
    </source>
</evidence>
<dbReference type="GO" id="GO:0035556">
    <property type="term" value="P:intracellular signal transduction"/>
    <property type="evidence" value="ECO:0007669"/>
    <property type="project" value="InterPro"/>
</dbReference>
<dbReference type="Proteomes" id="UP000253061">
    <property type="component" value="Unassembled WGS sequence"/>
</dbReference>
<protein>
    <recommendedName>
        <fullName evidence="1">Guanylate cyclase domain-containing protein</fullName>
    </recommendedName>
</protein>
<dbReference type="PROSITE" id="PS50125">
    <property type="entry name" value="GUANYLATE_CYCLASE_2"/>
    <property type="match status" value="1"/>
</dbReference>
<evidence type="ECO:0000259" key="1">
    <source>
        <dbReference type="PROSITE" id="PS50125"/>
    </source>
</evidence>
<gene>
    <name evidence="2" type="ORF">TH6_18325</name>
</gene>
<dbReference type="GO" id="GO:0006171">
    <property type="term" value="P:cAMP biosynthetic process"/>
    <property type="evidence" value="ECO:0007669"/>
    <property type="project" value="TreeGrafter"/>
</dbReference>